<evidence type="ECO:0000313" key="3">
    <source>
        <dbReference type="Proteomes" id="UP000035548"/>
    </source>
</evidence>
<evidence type="ECO:0000313" key="2">
    <source>
        <dbReference type="EMBL" id="AKK10472.1"/>
    </source>
</evidence>
<dbReference type="AlphaFoldDB" id="A0A0G3HH30"/>
<protein>
    <submittedName>
        <fullName evidence="2">Uncharacterized protein</fullName>
    </submittedName>
</protein>
<reference evidence="3" key="2">
    <citation type="submission" date="2015-05" db="EMBL/GenBank/DDBJ databases">
        <title>Complete genome sequence of Corynebacterium uterequi DSM 45634, isolated from the uterus of a maiden mare.</title>
        <authorList>
            <person name="Ruckert C."/>
            <person name="Albersmeier A."/>
            <person name="Winkler A."/>
            <person name="Tauch A."/>
        </authorList>
    </citation>
    <scope>NUCLEOTIDE SEQUENCE [LARGE SCALE GENOMIC DNA]</scope>
    <source>
        <strain evidence="3">DSM 45634</strain>
    </source>
</reference>
<keyword evidence="1" id="KW-1133">Transmembrane helix</keyword>
<reference evidence="2 3" key="1">
    <citation type="journal article" date="2015" name="Genome Announc.">
        <title>Virulence Factor Genes Detected in the Complete Genome Sequence of Corynebacterium uterequi DSM 45634, Isolated from the Uterus of a Maiden Mare.</title>
        <authorList>
            <person name="Ruckert C."/>
            <person name="Kriete M."/>
            <person name="Jaenicke S."/>
            <person name="Winkler A."/>
            <person name="Tauch A."/>
        </authorList>
    </citation>
    <scope>NUCLEOTIDE SEQUENCE [LARGE SCALE GENOMIC DNA]</scope>
    <source>
        <strain evidence="2 3">DSM 45634</strain>
    </source>
</reference>
<proteinExistence type="predicted"/>
<organism evidence="2 3">
    <name type="scientific">Corynebacterium uterequi</name>
    <dbReference type="NCBI Taxonomy" id="1072256"/>
    <lineage>
        <taxon>Bacteria</taxon>
        <taxon>Bacillati</taxon>
        <taxon>Actinomycetota</taxon>
        <taxon>Actinomycetes</taxon>
        <taxon>Mycobacteriales</taxon>
        <taxon>Corynebacteriaceae</taxon>
        <taxon>Corynebacterium</taxon>
    </lineage>
</organism>
<feature type="transmembrane region" description="Helical" evidence="1">
    <location>
        <begin position="76"/>
        <end position="96"/>
    </location>
</feature>
<name>A0A0G3HH30_9CORY</name>
<feature type="transmembrane region" description="Helical" evidence="1">
    <location>
        <begin position="48"/>
        <end position="69"/>
    </location>
</feature>
<keyword evidence="3" id="KW-1185">Reference proteome</keyword>
<dbReference type="PATRIC" id="fig|1072256.5.peg.452"/>
<sequence length="97" mass="9971">MRQSISGGIAAILAAVGALGMTLAAMPTVMMDMVDITGGARSGLPLAVGFGVCGITLVLFVLVCAVRMFRGWDTRYVMSALQAMCAVVFVSAIVTVV</sequence>
<evidence type="ECO:0000256" key="1">
    <source>
        <dbReference type="SAM" id="Phobius"/>
    </source>
</evidence>
<accession>A0A0G3HH30</accession>
<dbReference type="EMBL" id="CP011546">
    <property type="protein sequence ID" value="AKK10472.1"/>
    <property type="molecule type" value="Genomic_DNA"/>
</dbReference>
<gene>
    <name evidence="2" type="ORF">CUTER_02285</name>
</gene>
<keyword evidence="1" id="KW-0812">Transmembrane</keyword>
<dbReference type="RefSeq" id="WP_047259055.1">
    <property type="nucleotide sequence ID" value="NZ_CP011546.1"/>
</dbReference>
<dbReference type="Proteomes" id="UP000035548">
    <property type="component" value="Chromosome"/>
</dbReference>
<keyword evidence="1" id="KW-0472">Membrane</keyword>
<dbReference type="KEGG" id="cut:CUTER_02285"/>
<dbReference type="STRING" id="1072256.CUTER_02285"/>